<evidence type="ECO:0008006" key="5">
    <source>
        <dbReference type="Google" id="ProtNLM"/>
    </source>
</evidence>
<keyword evidence="1" id="KW-0812">Transmembrane</keyword>
<accession>G4THD7</accession>
<keyword evidence="1" id="KW-1133">Transmembrane helix</keyword>
<feature type="chain" id="PRO_5003468512" description="Mid2 domain-containing protein" evidence="2">
    <location>
        <begin position="22"/>
        <end position="148"/>
    </location>
</feature>
<dbReference type="EMBL" id="CAFZ01000092">
    <property type="protein sequence ID" value="CCA70727.1"/>
    <property type="molecule type" value="Genomic_DNA"/>
</dbReference>
<evidence type="ECO:0000256" key="1">
    <source>
        <dbReference type="SAM" id="Phobius"/>
    </source>
</evidence>
<evidence type="ECO:0000313" key="4">
    <source>
        <dbReference type="Proteomes" id="UP000007148"/>
    </source>
</evidence>
<keyword evidence="4" id="KW-1185">Reference proteome</keyword>
<dbReference type="Proteomes" id="UP000007148">
    <property type="component" value="Unassembled WGS sequence"/>
</dbReference>
<name>G4THD7_SERID</name>
<feature type="signal peptide" evidence="2">
    <location>
        <begin position="1"/>
        <end position="21"/>
    </location>
</feature>
<keyword evidence="1" id="KW-0472">Membrane</keyword>
<feature type="transmembrane region" description="Helical" evidence="1">
    <location>
        <begin position="68"/>
        <end position="91"/>
    </location>
</feature>
<sequence length="148" mass="15597">MKLSPILGFVFFSALDALAQGGDGLAGTVVLTSTIQPSTRSLLDTAVGTAVPVASSGDNQNSDGDKKVIIALSILVSFLGLLVLVGAFFIYKRYKARRAAAAVPNNQSAWVNRPEGWARDDGDAETVVAPPQQAWEAPLIDEKKKVGK</sequence>
<comment type="caution">
    <text evidence="3">The sequence shown here is derived from an EMBL/GenBank/DDBJ whole genome shotgun (WGS) entry which is preliminary data.</text>
</comment>
<evidence type="ECO:0000313" key="3">
    <source>
        <dbReference type="EMBL" id="CCA70727.1"/>
    </source>
</evidence>
<protein>
    <recommendedName>
        <fullName evidence="5">Mid2 domain-containing protein</fullName>
    </recommendedName>
</protein>
<evidence type="ECO:0000256" key="2">
    <source>
        <dbReference type="SAM" id="SignalP"/>
    </source>
</evidence>
<dbReference type="HOGENOM" id="CLU_1759525_0_0_1"/>
<dbReference type="InParanoid" id="G4THD7"/>
<dbReference type="AlphaFoldDB" id="G4THD7"/>
<reference evidence="3 4" key="1">
    <citation type="journal article" date="2011" name="PLoS Pathog.">
        <title>Endophytic Life Strategies Decoded by Genome and Transcriptome Analyses of the Mutualistic Root Symbiont Piriformospora indica.</title>
        <authorList>
            <person name="Zuccaro A."/>
            <person name="Lahrmann U."/>
            <person name="Guldener U."/>
            <person name="Langen G."/>
            <person name="Pfiffi S."/>
            <person name="Biedenkopf D."/>
            <person name="Wong P."/>
            <person name="Samans B."/>
            <person name="Grimm C."/>
            <person name="Basiewicz M."/>
            <person name="Murat C."/>
            <person name="Martin F."/>
            <person name="Kogel K.H."/>
        </authorList>
    </citation>
    <scope>NUCLEOTIDE SEQUENCE [LARGE SCALE GENOMIC DNA]</scope>
    <source>
        <strain evidence="3 4">DSM 11827</strain>
    </source>
</reference>
<keyword evidence="2" id="KW-0732">Signal</keyword>
<organism evidence="3 4">
    <name type="scientific">Serendipita indica (strain DSM 11827)</name>
    <name type="common">Root endophyte fungus</name>
    <name type="synonym">Piriformospora indica</name>
    <dbReference type="NCBI Taxonomy" id="1109443"/>
    <lineage>
        <taxon>Eukaryota</taxon>
        <taxon>Fungi</taxon>
        <taxon>Dikarya</taxon>
        <taxon>Basidiomycota</taxon>
        <taxon>Agaricomycotina</taxon>
        <taxon>Agaricomycetes</taxon>
        <taxon>Sebacinales</taxon>
        <taxon>Serendipitaceae</taxon>
        <taxon>Serendipita</taxon>
    </lineage>
</organism>
<gene>
    <name evidence="3" type="ORF">PIIN_04661</name>
</gene>
<proteinExistence type="predicted"/>